<keyword evidence="3" id="KW-1185">Reference proteome</keyword>
<organism evidence="2 3">
    <name type="scientific">Dreissena polymorpha</name>
    <name type="common">Zebra mussel</name>
    <name type="synonym">Mytilus polymorpha</name>
    <dbReference type="NCBI Taxonomy" id="45954"/>
    <lineage>
        <taxon>Eukaryota</taxon>
        <taxon>Metazoa</taxon>
        <taxon>Spiralia</taxon>
        <taxon>Lophotrochozoa</taxon>
        <taxon>Mollusca</taxon>
        <taxon>Bivalvia</taxon>
        <taxon>Autobranchia</taxon>
        <taxon>Heteroconchia</taxon>
        <taxon>Euheterodonta</taxon>
        <taxon>Imparidentia</taxon>
        <taxon>Neoheterodontei</taxon>
        <taxon>Myida</taxon>
        <taxon>Dreissenoidea</taxon>
        <taxon>Dreissenidae</taxon>
        <taxon>Dreissena</taxon>
    </lineage>
</organism>
<dbReference type="EMBL" id="JAIWYP010000010">
    <property type="protein sequence ID" value="KAH3751983.1"/>
    <property type="molecule type" value="Genomic_DNA"/>
</dbReference>
<reference evidence="2" key="2">
    <citation type="submission" date="2020-11" db="EMBL/GenBank/DDBJ databases">
        <authorList>
            <person name="McCartney M.A."/>
            <person name="Auch B."/>
            <person name="Kono T."/>
            <person name="Mallez S."/>
            <person name="Becker A."/>
            <person name="Gohl D.M."/>
            <person name="Silverstein K.A.T."/>
            <person name="Koren S."/>
            <person name="Bechman K.B."/>
            <person name="Herman A."/>
            <person name="Abrahante J.E."/>
            <person name="Garbe J."/>
        </authorList>
    </citation>
    <scope>NUCLEOTIDE SEQUENCE</scope>
    <source>
        <strain evidence="2">Duluth1</strain>
        <tissue evidence="2">Whole animal</tissue>
    </source>
</reference>
<gene>
    <name evidence="2" type="ORF">DPMN_186591</name>
</gene>
<accession>A0A9D4DN47</accession>
<reference evidence="2" key="1">
    <citation type="journal article" date="2019" name="bioRxiv">
        <title>The Genome of the Zebra Mussel, Dreissena polymorpha: A Resource for Invasive Species Research.</title>
        <authorList>
            <person name="McCartney M.A."/>
            <person name="Auch B."/>
            <person name="Kono T."/>
            <person name="Mallez S."/>
            <person name="Zhang Y."/>
            <person name="Obille A."/>
            <person name="Becker A."/>
            <person name="Abrahante J.E."/>
            <person name="Garbe J."/>
            <person name="Badalamenti J.P."/>
            <person name="Herman A."/>
            <person name="Mangelson H."/>
            <person name="Liachko I."/>
            <person name="Sullivan S."/>
            <person name="Sone E.D."/>
            <person name="Koren S."/>
            <person name="Silverstein K.A.T."/>
            <person name="Beckman K.B."/>
            <person name="Gohl D.M."/>
        </authorList>
    </citation>
    <scope>NUCLEOTIDE SEQUENCE</scope>
    <source>
        <strain evidence="2">Duluth1</strain>
        <tissue evidence="2">Whole animal</tissue>
    </source>
</reference>
<name>A0A9D4DN47_DREPO</name>
<sequence length="115" mass="12534">MRLRPSLTMMPAEPQCVIRASNRDEPGPYRDEPVLHRDEPWTTGAPPESIKMFNTSGMNRESRVGPATTCVAPGTTGLYREQPGRHLSSPGPKHTPAELRQRPGGAPVNAGRVPL</sequence>
<evidence type="ECO:0000256" key="1">
    <source>
        <dbReference type="SAM" id="MobiDB-lite"/>
    </source>
</evidence>
<feature type="region of interest" description="Disordered" evidence="1">
    <location>
        <begin position="1"/>
        <end position="115"/>
    </location>
</feature>
<evidence type="ECO:0000313" key="2">
    <source>
        <dbReference type="EMBL" id="KAH3751983.1"/>
    </source>
</evidence>
<comment type="caution">
    <text evidence="2">The sequence shown here is derived from an EMBL/GenBank/DDBJ whole genome shotgun (WGS) entry which is preliminary data.</text>
</comment>
<protein>
    <submittedName>
        <fullName evidence="2">Uncharacterized protein</fullName>
    </submittedName>
</protein>
<feature type="compositionally biased region" description="Basic and acidic residues" evidence="1">
    <location>
        <begin position="21"/>
        <end position="40"/>
    </location>
</feature>
<dbReference type="Proteomes" id="UP000828390">
    <property type="component" value="Unassembled WGS sequence"/>
</dbReference>
<proteinExistence type="predicted"/>
<dbReference type="AlphaFoldDB" id="A0A9D4DN47"/>
<evidence type="ECO:0000313" key="3">
    <source>
        <dbReference type="Proteomes" id="UP000828390"/>
    </source>
</evidence>